<reference evidence="3" key="1">
    <citation type="journal article" date="2019" name="Int. J. Syst. Evol. Microbiol.">
        <title>The Global Catalogue of Microorganisms (GCM) 10K type strain sequencing project: providing services to taxonomists for standard genome sequencing and annotation.</title>
        <authorList>
            <consortium name="The Broad Institute Genomics Platform"/>
            <consortium name="The Broad Institute Genome Sequencing Center for Infectious Disease"/>
            <person name="Wu L."/>
            <person name="Ma J."/>
        </authorList>
    </citation>
    <scope>NUCLEOTIDE SEQUENCE [LARGE SCALE GENOMIC DNA]</scope>
    <source>
        <strain evidence="3">JCM 3338</strain>
    </source>
</reference>
<evidence type="ECO:0000256" key="1">
    <source>
        <dbReference type="SAM" id="MobiDB-lite"/>
    </source>
</evidence>
<organism evidence="2 3">
    <name type="scientific">Blastococcus deserti</name>
    <dbReference type="NCBI Taxonomy" id="2259033"/>
    <lineage>
        <taxon>Bacteria</taxon>
        <taxon>Bacillati</taxon>
        <taxon>Actinomycetota</taxon>
        <taxon>Actinomycetes</taxon>
        <taxon>Geodermatophilales</taxon>
        <taxon>Geodermatophilaceae</taxon>
        <taxon>Blastococcus</taxon>
    </lineage>
</organism>
<comment type="caution">
    <text evidence="2">The sequence shown here is derived from an EMBL/GenBank/DDBJ whole genome shotgun (WGS) entry which is preliminary data.</text>
</comment>
<proteinExistence type="predicted"/>
<evidence type="ECO:0000313" key="3">
    <source>
        <dbReference type="Proteomes" id="UP001597402"/>
    </source>
</evidence>
<feature type="compositionally biased region" description="Polar residues" evidence="1">
    <location>
        <begin position="20"/>
        <end position="35"/>
    </location>
</feature>
<evidence type="ECO:0000313" key="2">
    <source>
        <dbReference type="EMBL" id="MFD2092224.1"/>
    </source>
</evidence>
<sequence>MSAASASFVASGREQFMIMASSSAKNSDTPASTQLHRAHEDDAEPGAPGGRSRWSRRRAASSAIISTR</sequence>
<dbReference type="RefSeq" id="WP_376876479.1">
    <property type="nucleotide sequence ID" value="NZ_JBHUHP010000010.1"/>
</dbReference>
<keyword evidence="3" id="KW-1185">Reference proteome</keyword>
<dbReference type="Proteomes" id="UP001597402">
    <property type="component" value="Unassembled WGS sequence"/>
</dbReference>
<protein>
    <submittedName>
        <fullName evidence="2">Uncharacterized protein</fullName>
    </submittedName>
</protein>
<gene>
    <name evidence="2" type="ORF">ACFSHS_11640</name>
</gene>
<dbReference type="EMBL" id="JBHUHP010000010">
    <property type="protein sequence ID" value="MFD2092224.1"/>
    <property type="molecule type" value="Genomic_DNA"/>
</dbReference>
<name>A0ABW4XDK0_9ACTN</name>
<accession>A0ABW4XDK0</accession>
<feature type="region of interest" description="Disordered" evidence="1">
    <location>
        <begin position="20"/>
        <end position="68"/>
    </location>
</feature>